<dbReference type="Gene3D" id="1.10.10.60">
    <property type="entry name" value="Homeodomain-like"/>
    <property type="match status" value="1"/>
</dbReference>
<evidence type="ECO:0000256" key="2">
    <source>
        <dbReference type="ARBA" id="ARBA00023125"/>
    </source>
</evidence>
<feature type="transmembrane region" description="Helical" evidence="4">
    <location>
        <begin position="225"/>
        <end position="243"/>
    </location>
</feature>
<evidence type="ECO:0000313" key="7">
    <source>
        <dbReference type="Proteomes" id="UP001168552"/>
    </source>
</evidence>
<dbReference type="Proteomes" id="UP001168552">
    <property type="component" value="Unassembled WGS sequence"/>
</dbReference>
<proteinExistence type="predicted"/>
<dbReference type="PANTHER" id="PTHR43280:SF29">
    <property type="entry name" value="ARAC-FAMILY TRANSCRIPTIONAL REGULATOR"/>
    <property type="match status" value="1"/>
</dbReference>
<accession>A0ABT8F7L3</accession>
<sequence>MDYRLDLYAVLIFMGIAQAVFLSVFFFLKADKNKQYNLFQGLHLLGMALVSTEIFMMYTGYIQQAYFLVDFSESVGLALGPLYLAMVLSIAKGKLPRYFYLHFFPFVFYSLYLGLFLLLPEPAKHNAWLGAYHPDFPMIPYEYPYDADPLGIRGEITLITLVHVFLYGMLCLGYTVKFFIAHKESFWRPKNPALKSLRAVPLIILTVFLMVLLVKINNLNDTGDYLYAAFVSGVIYFISFSVLKNSTFFQQTIEIPRYKSSRLSEEDKGSLLEQFKLYLEEEKPFCSSQFSLPQAAKHVRTTVHTLSQAVNEGWGKTFNEVVTEYRIKEAQLILASEEGKRIKIEEVAERVGYSSKSSFNTGFKKITGQTPSEYRDNSTL</sequence>
<dbReference type="SMART" id="SM00342">
    <property type="entry name" value="HTH_ARAC"/>
    <property type="match status" value="1"/>
</dbReference>
<dbReference type="PROSITE" id="PS00041">
    <property type="entry name" value="HTH_ARAC_FAMILY_1"/>
    <property type="match status" value="1"/>
</dbReference>
<reference evidence="6" key="1">
    <citation type="submission" date="2023-06" db="EMBL/GenBank/DDBJ databases">
        <title>Cytophagales bacterium Strain LB-30, isolated from soil.</title>
        <authorList>
            <person name="Liu B."/>
        </authorList>
    </citation>
    <scope>NUCLEOTIDE SEQUENCE</scope>
    <source>
        <strain evidence="6">LB-30</strain>
    </source>
</reference>
<evidence type="ECO:0000256" key="3">
    <source>
        <dbReference type="ARBA" id="ARBA00023163"/>
    </source>
</evidence>
<keyword evidence="3" id="KW-0804">Transcription</keyword>
<evidence type="ECO:0000259" key="5">
    <source>
        <dbReference type="PROSITE" id="PS01124"/>
    </source>
</evidence>
<keyword evidence="4" id="KW-0812">Transmembrane</keyword>
<dbReference type="InterPro" id="IPR018062">
    <property type="entry name" value="HTH_AraC-typ_CS"/>
</dbReference>
<keyword evidence="1" id="KW-0805">Transcription regulation</keyword>
<protein>
    <submittedName>
        <fullName evidence="6">Helix-turn-helix domain-containing protein</fullName>
    </submittedName>
</protein>
<dbReference type="Pfam" id="PF12833">
    <property type="entry name" value="HTH_18"/>
    <property type="match status" value="1"/>
</dbReference>
<feature type="transmembrane region" description="Helical" evidence="4">
    <location>
        <begin position="6"/>
        <end position="30"/>
    </location>
</feature>
<dbReference type="InterPro" id="IPR018060">
    <property type="entry name" value="HTH_AraC"/>
</dbReference>
<feature type="transmembrane region" description="Helical" evidence="4">
    <location>
        <begin position="197"/>
        <end position="219"/>
    </location>
</feature>
<organism evidence="6 7">
    <name type="scientific">Shiella aurantiaca</name>
    <dbReference type="NCBI Taxonomy" id="3058365"/>
    <lineage>
        <taxon>Bacteria</taxon>
        <taxon>Pseudomonadati</taxon>
        <taxon>Bacteroidota</taxon>
        <taxon>Cytophagia</taxon>
        <taxon>Cytophagales</taxon>
        <taxon>Shiellaceae</taxon>
        <taxon>Shiella</taxon>
    </lineage>
</organism>
<gene>
    <name evidence="6" type="ORF">QWY31_11975</name>
</gene>
<dbReference type="InterPro" id="IPR020449">
    <property type="entry name" value="Tscrpt_reg_AraC-type_HTH"/>
</dbReference>
<keyword evidence="2" id="KW-0238">DNA-binding</keyword>
<feature type="transmembrane region" description="Helical" evidence="4">
    <location>
        <begin position="42"/>
        <end position="62"/>
    </location>
</feature>
<dbReference type="InterPro" id="IPR009057">
    <property type="entry name" value="Homeodomain-like_sf"/>
</dbReference>
<evidence type="ECO:0000256" key="1">
    <source>
        <dbReference type="ARBA" id="ARBA00023015"/>
    </source>
</evidence>
<dbReference type="RefSeq" id="WP_320004760.1">
    <property type="nucleotide sequence ID" value="NZ_JAUHJS010000006.1"/>
</dbReference>
<feature type="transmembrane region" description="Helical" evidence="4">
    <location>
        <begin position="98"/>
        <end position="119"/>
    </location>
</feature>
<keyword evidence="4" id="KW-1133">Transmembrane helix</keyword>
<feature type="domain" description="HTH araC/xylS-type" evidence="5">
    <location>
        <begin position="273"/>
        <end position="377"/>
    </location>
</feature>
<dbReference type="SUPFAM" id="SSF46689">
    <property type="entry name" value="Homeodomain-like"/>
    <property type="match status" value="1"/>
</dbReference>
<dbReference type="EMBL" id="JAUHJS010000006">
    <property type="protein sequence ID" value="MDN4166224.1"/>
    <property type="molecule type" value="Genomic_DNA"/>
</dbReference>
<dbReference type="PROSITE" id="PS01124">
    <property type="entry name" value="HTH_ARAC_FAMILY_2"/>
    <property type="match status" value="1"/>
</dbReference>
<feature type="transmembrane region" description="Helical" evidence="4">
    <location>
        <begin position="74"/>
        <end position="91"/>
    </location>
</feature>
<dbReference type="PANTHER" id="PTHR43280">
    <property type="entry name" value="ARAC-FAMILY TRANSCRIPTIONAL REGULATOR"/>
    <property type="match status" value="1"/>
</dbReference>
<comment type="caution">
    <text evidence="6">The sequence shown here is derived from an EMBL/GenBank/DDBJ whole genome shotgun (WGS) entry which is preliminary data.</text>
</comment>
<feature type="transmembrane region" description="Helical" evidence="4">
    <location>
        <begin position="156"/>
        <end position="176"/>
    </location>
</feature>
<evidence type="ECO:0000256" key="4">
    <source>
        <dbReference type="SAM" id="Phobius"/>
    </source>
</evidence>
<dbReference type="PRINTS" id="PR00032">
    <property type="entry name" value="HTHARAC"/>
</dbReference>
<evidence type="ECO:0000313" key="6">
    <source>
        <dbReference type="EMBL" id="MDN4166224.1"/>
    </source>
</evidence>
<keyword evidence="4" id="KW-0472">Membrane</keyword>
<name>A0ABT8F7L3_9BACT</name>
<keyword evidence="7" id="KW-1185">Reference proteome</keyword>